<dbReference type="AlphaFoldDB" id="A0A7C2B763"/>
<feature type="transmembrane region" description="Helical" evidence="7">
    <location>
        <begin position="186"/>
        <end position="205"/>
    </location>
</feature>
<keyword evidence="6 7" id="KW-0472">Membrane</keyword>
<sequence length="320" mass="34977">MFLQYLARRAIGGFLVVLLATFVVFVFIRVAGDPAALIVGGTGENITINPERVAQVRQQLGLDKPLILQFVDFLAGLITGGLGNSFVTGRPIADELRVRLPLTIEIALLSEFTAWIFALPLGLFSALRRGRFTEALTRIFFFVASAVPAYWLGLLVLIFVLLAFGWRPPLGLVPPTQNLWVHLQQIALPILVLGFVLAAGLVRFIRNAVLEVLQEPFVQVARAKGLAESTVVMRHVLRNAFAPTLAFSGLRVGYLLGGVVIVETTFNLPGLGLFFVEAVARRDFPVIQIAVLILGTAFVIINLLTDIACSLIDPRLRERG</sequence>
<keyword evidence="2 7" id="KW-0813">Transport</keyword>
<feature type="transmembrane region" description="Helical" evidence="7">
    <location>
        <begin position="139"/>
        <end position="166"/>
    </location>
</feature>
<dbReference type="Pfam" id="PF00528">
    <property type="entry name" value="BPD_transp_1"/>
    <property type="match status" value="1"/>
</dbReference>
<comment type="similarity">
    <text evidence="7">Belongs to the binding-protein-dependent transport system permease family.</text>
</comment>
<protein>
    <submittedName>
        <fullName evidence="8">ABC transporter permease</fullName>
    </submittedName>
</protein>
<name>A0A7C2B763_THERO</name>
<dbReference type="PROSITE" id="PS50928">
    <property type="entry name" value="ABC_TM1"/>
    <property type="match status" value="1"/>
</dbReference>
<keyword evidence="3" id="KW-1003">Cell membrane</keyword>
<dbReference type="InterPro" id="IPR035906">
    <property type="entry name" value="MetI-like_sf"/>
</dbReference>
<feature type="transmembrane region" description="Helical" evidence="7">
    <location>
        <begin position="6"/>
        <end position="28"/>
    </location>
</feature>
<feature type="transmembrane region" description="Helical" evidence="7">
    <location>
        <begin position="66"/>
        <end position="86"/>
    </location>
</feature>
<proteinExistence type="inferred from homology"/>
<reference evidence="8" key="1">
    <citation type="journal article" date="2020" name="mSystems">
        <title>Genome- and Community-Level Interaction Insights into Carbon Utilization and Element Cycling Functions of Hydrothermarchaeota in Hydrothermal Sediment.</title>
        <authorList>
            <person name="Zhou Z."/>
            <person name="Liu Y."/>
            <person name="Xu W."/>
            <person name="Pan J."/>
            <person name="Luo Z.H."/>
            <person name="Li M."/>
        </authorList>
    </citation>
    <scope>NUCLEOTIDE SEQUENCE [LARGE SCALE GENOMIC DNA]</scope>
    <source>
        <strain evidence="8">SpSt-222</strain>
    </source>
</reference>
<comment type="caution">
    <text evidence="8">The sequence shown here is derived from an EMBL/GenBank/DDBJ whole genome shotgun (WGS) entry which is preliminary data.</text>
</comment>
<evidence type="ECO:0000256" key="6">
    <source>
        <dbReference type="ARBA" id="ARBA00023136"/>
    </source>
</evidence>
<dbReference type="PANTHER" id="PTHR43163">
    <property type="entry name" value="DIPEPTIDE TRANSPORT SYSTEM PERMEASE PROTEIN DPPB-RELATED"/>
    <property type="match status" value="1"/>
</dbReference>
<feature type="transmembrane region" description="Helical" evidence="7">
    <location>
        <begin position="106"/>
        <end position="127"/>
    </location>
</feature>
<dbReference type="CDD" id="cd06261">
    <property type="entry name" value="TM_PBP2"/>
    <property type="match status" value="1"/>
</dbReference>
<accession>A0A7C2B763</accession>
<dbReference type="SUPFAM" id="SSF161098">
    <property type="entry name" value="MetI-like"/>
    <property type="match status" value="1"/>
</dbReference>
<dbReference type="PANTHER" id="PTHR43163:SF6">
    <property type="entry name" value="DIPEPTIDE TRANSPORT SYSTEM PERMEASE PROTEIN DPPB-RELATED"/>
    <property type="match status" value="1"/>
</dbReference>
<evidence type="ECO:0000256" key="3">
    <source>
        <dbReference type="ARBA" id="ARBA00022475"/>
    </source>
</evidence>
<keyword evidence="5 7" id="KW-1133">Transmembrane helix</keyword>
<organism evidence="8">
    <name type="scientific">Thermomicrobium roseum</name>
    <dbReference type="NCBI Taxonomy" id="500"/>
    <lineage>
        <taxon>Bacteria</taxon>
        <taxon>Pseudomonadati</taxon>
        <taxon>Thermomicrobiota</taxon>
        <taxon>Thermomicrobia</taxon>
        <taxon>Thermomicrobiales</taxon>
        <taxon>Thermomicrobiaceae</taxon>
        <taxon>Thermomicrobium</taxon>
    </lineage>
</organism>
<dbReference type="InterPro" id="IPR045621">
    <property type="entry name" value="BPD_transp_1_N"/>
</dbReference>
<keyword evidence="4 7" id="KW-0812">Transmembrane</keyword>
<evidence type="ECO:0000256" key="1">
    <source>
        <dbReference type="ARBA" id="ARBA00004651"/>
    </source>
</evidence>
<evidence type="ECO:0000256" key="2">
    <source>
        <dbReference type="ARBA" id="ARBA00022448"/>
    </source>
</evidence>
<dbReference type="Gene3D" id="1.10.3720.10">
    <property type="entry name" value="MetI-like"/>
    <property type="match status" value="1"/>
</dbReference>
<evidence type="ECO:0000313" key="8">
    <source>
        <dbReference type="EMBL" id="HEF65141.1"/>
    </source>
</evidence>
<dbReference type="InterPro" id="IPR000515">
    <property type="entry name" value="MetI-like"/>
</dbReference>
<feature type="transmembrane region" description="Helical" evidence="7">
    <location>
        <begin position="287"/>
        <end position="312"/>
    </location>
</feature>
<dbReference type="EMBL" id="DSJL01000011">
    <property type="protein sequence ID" value="HEF65141.1"/>
    <property type="molecule type" value="Genomic_DNA"/>
</dbReference>
<comment type="subcellular location">
    <subcellularLocation>
        <location evidence="1 7">Cell membrane</location>
        <topology evidence="1 7">Multi-pass membrane protein</topology>
    </subcellularLocation>
</comment>
<evidence type="ECO:0000256" key="5">
    <source>
        <dbReference type="ARBA" id="ARBA00022989"/>
    </source>
</evidence>
<feature type="transmembrane region" description="Helical" evidence="7">
    <location>
        <begin position="252"/>
        <end position="275"/>
    </location>
</feature>
<evidence type="ECO:0000256" key="4">
    <source>
        <dbReference type="ARBA" id="ARBA00022692"/>
    </source>
</evidence>
<dbReference type="GO" id="GO:0071916">
    <property type="term" value="F:dipeptide transmembrane transporter activity"/>
    <property type="evidence" value="ECO:0007669"/>
    <property type="project" value="TreeGrafter"/>
</dbReference>
<dbReference type="GO" id="GO:0005886">
    <property type="term" value="C:plasma membrane"/>
    <property type="evidence" value="ECO:0007669"/>
    <property type="project" value="UniProtKB-SubCell"/>
</dbReference>
<evidence type="ECO:0000256" key="7">
    <source>
        <dbReference type="RuleBase" id="RU363032"/>
    </source>
</evidence>
<gene>
    <name evidence="8" type="ORF">ENP47_06065</name>
</gene>
<dbReference type="Pfam" id="PF19300">
    <property type="entry name" value="BPD_transp_1_N"/>
    <property type="match status" value="1"/>
</dbReference>